<dbReference type="Proteomes" id="UP000774326">
    <property type="component" value="Unassembled WGS sequence"/>
</dbReference>
<sequence length="66" mass="7348">MITVSAVCKFNPKPPALVDNKKAKYSESGALYNLSNSERSSGLVEPSNLRYFMSIIRKKSSMMSMI</sequence>
<protein>
    <submittedName>
        <fullName evidence="1">Uncharacterized protein</fullName>
    </submittedName>
</protein>
<reference evidence="1" key="1">
    <citation type="journal article" date="2021" name="Open Biol.">
        <title>Shared evolutionary footprints suggest mitochondrial oxidative damage underlies multiple complex I losses in fungi.</title>
        <authorList>
            <person name="Schikora-Tamarit M.A."/>
            <person name="Marcet-Houben M."/>
            <person name="Nosek J."/>
            <person name="Gabaldon T."/>
        </authorList>
    </citation>
    <scope>NUCLEOTIDE SEQUENCE</scope>
    <source>
        <strain evidence="1">CBS2887</strain>
    </source>
</reference>
<proteinExistence type="predicted"/>
<gene>
    <name evidence="1" type="ORF">WICPIJ_004254</name>
</gene>
<evidence type="ECO:0000313" key="1">
    <source>
        <dbReference type="EMBL" id="KAH3684790.1"/>
    </source>
</evidence>
<reference evidence="1" key="2">
    <citation type="submission" date="2021-01" db="EMBL/GenBank/DDBJ databases">
        <authorList>
            <person name="Schikora-Tamarit M.A."/>
        </authorList>
    </citation>
    <scope>NUCLEOTIDE SEQUENCE</scope>
    <source>
        <strain evidence="1">CBS2887</strain>
    </source>
</reference>
<name>A0A9P8Q8B3_WICPI</name>
<accession>A0A9P8Q8B3</accession>
<keyword evidence="2" id="KW-1185">Reference proteome</keyword>
<dbReference type="EMBL" id="JAEUBG010002324">
    <property type="protein sequence ID" value="KAH3684790.1"/>
    <property type="molecule type" value="Genomic_DNA"/>
</dbReference>
<organism evidence="1 2">
    <name type="scientific">Wickerhamomyces pijperi</name>
    <name type="common">Yeast</name>
    <name type="synonym">Pichia pijperi</name>
    <dbReference type="NCBI Taxonomy" id="599730"/>
    <lineage>
        <taxon>Eukaryota</taxon>
        <taxon>Fungi</taxon>
        <taxon>Dikarya</taxon>
        <taxon>Ascomycota</taxon>
        <taxon>Saccharomycotina</taxon>
        <taxon>Saccharomycetes</taxon>
        <taxon>Phaffomycetales</taxon>
        <taxon>Wickerhamomycetaceae</taxon>
        <taxon>Wickerhamomyces</taxon>
    </lineage>
</organism>
<dbReference type="AlphaFoldDB" id="A0A9P8Q8B3"/>
<evidence type="ECO:0000313" key="2">
    <source>
        <dbReference type="Proteomes" id="UP000774326"/>
    </source>
</evidence>
<comment type="caution">
    <text evidence="1">The sequence shown here is derived from an EMBL/GenBank/DDBJ whole genome shotgun (WGS) entry which is preliminary data.</text>
</comment>